<dbReference type="SUPFAM" id="SSF49599">
    <property type="entry name" value="TRAF domain-like"/>
    <property type="match status" value="1"/>
</dbReference>
<dbReference type="InterPro" id="IPR008974">
    <property type="entry name" value="TRAF-like"/>
</dbReference>
<dbReference type="CDD" id="cd18186">
    <property type="entry name" value="BTB_POZ_ZBTB_KLHL-like"/>
    <property type="match status" value="1"/>
</dbReference>
<dbReference type="InterPro" id="IPR002083">
    <property type="entry name" value="MATH/TRAF_dom"/>
</dbReference>
<dbReference type="Pfam" id="PF00917">
    <property type="entry name" value="MATH"/>
    <property type="match status" value="1"/>
</dbReference>
<name>A0A2G5VBT1_9PELO</name>
<dbReference type="EMBL" id="PDUG01000002">
    <property type="protein sequence ID" value="PIC49255.1"/>
    <property type="molecule type" value="Genomic_DNA"/>
</dbReference>
<dbReference type="SUPFAM" id="SSF54695">
    <property type="entry name" value="POZ domain"/>
    <property type="match status" value="1"/>
</dbReference>
<feature type="domain" description="BTB" evidence="1">
    <location>
        <begin position="143"/>
        <end position="210"/>
    </location>
</feature>
<proteinExistence type="predicted"/>
<dbReference type="PANTHER" id="PTHR22743">
    <property type="entry name" value="MEPRIN/TRAF-LIKE MATH FAMILY-C.ELEGANS"/>
    <property type="match status" value="1"/>
</dbReference>
<evidence type="ECO:0000259" key="1">
    <source>
        <dbReference type="PROSITE" id="PS50097"/>
    </source>
</evidence>
<evidence type="ECO:0000313" key="3">
    <source>
        <dbReference type="Proteomes" id="UP000230233"/>
    </source>
</evidence>
<dbReference type="InterPro" id="IPR011333">
    <property type="entry name" value="SKP1/BTB/POZ_sf"/>
</dbReference>
<dbReference type="Gene3D" id="2.60.210.10">
    <property type="entry name" value="Apoptosis, Tumor Necrosis Factor Receptor Associated Protein 2, Chain A"/>
    <property type="match status" value="1"/>
</dbReference>
<dbReference type="Gene3D" id="3.30.710.10">
    <property type="entry name" value="Potassium Channel Kv1.1, Chain A"/>
    <property type="match status" value="1"/>
</dbReference>
<dbReference type="PROSITE" id="PS50097">
    <property type="entry name" value="BTB"/>
    <property type="match status" value="1"/>
</dbReference>
<keyword evidence="3" id="KW-1185">Reference proteome</keyword>
<dbReference type="AlphaFoldDB" id="A0A2G5VBT1"/>
<dbReference type="InterPro" id="IPR000210">
    <property type="entry name" value="BTB/POZ_dom"/>
</dbReference>
<evidence type="ECO:0000313" key="2">
    <source>
        <dbReference type="EMBL" id="PIC49255.1"/>
    </source>
</evidence>
<dbReference type="InterPro" id="IPR052664">
    <property type="entry name" value="BTB-MATH_domain_protein"/>
</dbReference>
<accession>A0A2G5VBT1</accession>
<reference evidence="3" key="1">
    <citation type="submission" date="2017-10" db="EMBL/GenBank/DDBJ databases">
        <title>Rapid genome shrinkage in a self-fertile nematode reveals novel sperm competition proteins.</title>
        <authorList>
            <person name="Yin D."/>
            <person name="Schwarz E.M."/>
            <person name="Thomas C.G."/>
            <person name="Felde R.L."/>
            <person name="Korf I.F."/>
            <person name="Cutter A.D."/>
            <person name="Schartner C.M."/>
            <person name="Ralston E.J."/>
            <person name="Meyer B.J."/>
            <person name="Haag E.S."/>
        </authorList>
    </citation>
    <scope>NUCLEOTIDE SEQUENCE [LARGE SCALE GENOMIC DNA]</scope>
    <source>
        <strain evidence="3">JU1422</strain>
    </source>
</reference>
<dbReference type="SMART" id="SM00061">
    <property type="entry name" value="MATH"/>
    <property type="match status" value="1"/>
</dbReference>
<dbReference type="CDD" id="cd00121">
    <property type="entry name" value="MATH"/>
    <property type="match status" value="1"/>
</dbReference>
<dbReference type="Pfam" id="PF00651">
    <property type="entry name" value="BTB"/>
    <property type="match status" value="1"/>
</dbReference>
<comment type="caution">
    <text evidence="2">The sequence shown here is derived from an EMBL/GenBank/DDBJ whole genome shotgun (WGS) entry which is preliminary data.</text>
</comment>
<dbReference type="PANTHER" id="PTHR22743:SF165">
    <property type="entry name" value="BTB AND MATH DOMAIN CONTAINING-RELATED"/>
    <property type="match status" value="1"/>
</dbReference>
<dbReference type="OrthoDB" id="5857890at2759"/>
<sequence length="300" mass="35668">MSAGEEKKFVMKHVFKKYPNWDGNYYGPKEEHFGVPWRIRILKKSEFEFVYLDCLKLEKDHFWSIRTKIDNKALNEKHKDRTRNHSFYNDHKSYNAFSENSRLREYLIDGKLTVDFEIEMIEMSGIEIPKVRKFDDDVAKEFSDIVLSTGSQKFYVNKMYLSLHSTYFKSLFLGNFEESEKSIIELKDIDPYYFQKFLEVLYGEAAITDDCVSGILKLADMYDSKTTTERCQEFLIHKSEHLLRDKFHVAVKYNLEELKKKCFSELKTAKDCHSILPDTPSQFSYELWEELFSKAIRVPN</sequence>
<gene>
    <name evidence="2" type="primary">Cnig_chr_II.g7919</name>
    <name evidence="2" type="ORF">B9Z55_007919</name>
</gene>
<dbReference type="SMART" id="SM00225">
    <property type="entry name" value="BTB"/>
    <property type="match status" value="1"/>
</dbReference>
<organism evidence="2 3">
    <name type="scientific">Caenorhabditis nigoni</name>
    <dbReference type="NCBI Taxonomy" id="1611254"/>
    <lineage>
        <taxon>Eukaryota</taxon>
        <taxon>Metazoa</taxon>
        <taxon>Ecdysozoa</taxon>
        <taxon>Nematoda</taxon>
        <taxon>Chromadorea</taxon>
        <taxon>Rhabditida</taxon>
        <taxon>Rhabditina</taxon>
        <taxon>Rhabditomorpha</taxon>
        <taxon>Rhabditoidea</taxon>
        <taxon>Rhabditidae</taxon>
        <taxon>Peloderinae</taxon>
        <taxon>Caenorhabditis</taxon>
    </lineage>
</organism>
<dbReference type="Proteomes" id="UP000230233">
    <property type="component" value="Chromosome II"/>
</dbReference>
<protein>
    <recommendedName>
        <fullName evidence="1">BTB domain-containing protein</fullName>
    </recommendedName>
</protein>